<name>A0AAD7GP00_MYCRO</name>
<dbReference type="GO" id="GO:0004525">
    <property type="term" value="F:ribonuclease III activity"/>
    <property type="evidence" value="ECO:0007669"/>
    <property type="project" value="InterPro"/>
</dbReference>
<evidence type="ECO:0008006" key="3">
    <source>
        <dbReference type="Google" id="ProtNLM"/>
    </source>
</evidence>
<reference evidence="1" key="1">
    <citation type="submission" date="2023-03" db="EMBL/GenBank/DDBJ databases">
        <title>Massive genome expansion in bonnet fungi (Mycena s.s.) driven by repeated elements and novel gene families across ecological guilds.</title>
        <authorList>
            <consortium name="Lawrence Berkeley National Laboratory"/>
            <person name="Harder C.B."/>
            <person name="Miyauchi S."/>
            <person name="Viragh M."/>
            <person name="Kuo A."/>
            <person name="Thoen E."/>
            <person name="Andreopoulos B."/>
            <person name="Lu D."/>
            <person name="Skrede I."/>
            <person name="Drula E."/>
            <person name="Henrissat B."/>
            <person name="Morin E."/>
            <person name="Kohler A."/>
            <person name="Barry K."/>
            <person name="LaButti K."/>
            <person name="Morin E."/>
            <person name="Salamov A."/>
            <person name="Lipzen A."/>
            <person name="Mereny Z."/>
            <person name="Hegedus B."/>
            <person name="Baldrian P."/>
            <person name="Stursova M."/>
            <person name="Weitz H."/>
            <person name="Taylor A."/>
            <person name="Grigoriev I.V."/>
            <person name="Nagy L.G."/>
            <person name="Martin F."/>
            <person name="Kauserud H."/>
        </authorList>
    </citation>
    <scope>NUCLEOTIDE SEQUENCE</scope>
    <source>
        <strain evidence="1">CBHHK067</strain>
    </source>
</reference>
<sequence>MSSSLSSSPSLSSSSRRRAQRTLVEQAHLLPDDLLSEDRFLRHPIPSRIRVAPNSEPQILMQQLDNVDGWKPLKVAYPTFPEDYPPKPLLLDFDTLRTVFTTGENAAFEWLGDAMIGAAQALCIHRSTVTSDSKPLRSETITGTLVTEPFLAHLALLYGLQLHDYCARTGTGSIPSMERTCDVFESYVGAAALHCGVVDTLAWLEILFSPWVLKFCATDEMLPPTMLSRAVRLKLDAWTRKAPGAAVVELEPLRIETREFAAGAGNLVALPLASSEDARALLGNALPTWPHVDLSTVQLPDNYPPPPPALSTAHLQQLTDAMTDVFCQIYFGAHVGSNQRYSIVGKRIYWLAVTKLSMEKLPTATPAELDVRVVNHRNSSISPRNRKYEWNARATR</sequence>
<accession>A0AAD7GP00</accession>
<dbReference type="SUPFAM" id="SSF69065">
    <property type="entry name" value="RNase III domain-like"/>
    <property type="match status" value="1"/>
</dbReference>
<gene>
    <name evidence="1" type="ORF">B0H17DRAFT_276428</name>
</gene>
<protein>
    <recommendedName>
        <fullName evidence="3">RNase III domain-containing protein</fullName>
    </recommendedName>
</protein>
<dbReference type="EMBL" id="JARKIE010000021">
    <property type="protein sequence ID" value="KAJ7700052.1"/>
    <property type="molecule type" value="Genomic_DNA"/>
</dbReference>
<dbReference type="Gene3D" id="1.10.1520.10">
    <property type="entry name" value="Ribonuclease III domain"/>
    <property type="match status" value="1"/>
</dbReference>
<organism evidence="1 2">
    <name type="scientific">Mycena rosella</name>
    <name type="common">Pink bonnet</name>
    <name type="synonym">Agaricus rosellus</name>
    <dbReference type="NCBI Taxonomy" id="1033263"/>
    <lineage>
        <taxon>Eukaryota</taxon>
        <taxon>Fungi</taxon>
        <taxon>Dikarya</taxon>
        <taxon>Basidiomycota</taxon>
        <taxon>Agaricomycotina</taxon>
        <taxon>Agaricomycetes</taxon>
        <taxon>Agaricomycetidae</taxon>
        <taxon>Agaricales</taxon>
        <taxon>Marasmiineae</taxon>
        <taxon>Mycenaceae</taxon>
        <taxon>Mycena</taxon>
    </lineage>
</organism>
<dbReference type="Proteomes" id="UP001221757">
    <property type="component" value="Unassembled WGS sequence"/>
</dbReference>
<keyword evidence="2" id="KW-1185">Reference proteome</keyword>
<dbReference type="InterPro" id="IPR036389">
    <property type="entry name" value="RNase_III_sf"/>
</dbReference>
<comment type="caution">
    <text evidence="1">The sequence shown here is derived from an EMBL/GenBank/DDBJ whole genome shotgun (WGS) entry which is preliminary data.</text>
</comment>
<proteinExistence type="predicted"/>
<dbReference type="GO" id="GO:0006396">
    <property type="term" value="P:RNA processing"/>
    <property type="evidence" value="ECO:0007669"/>
    <property type="project" value="InterPro"/>
</dbReference>
<dbReference type="AlphaFoldDB" id="A0AAD7GP00"/>
<evidence type="ECO:0000313" key="1">
    <source>
        <dbReference type="EMBL" id="KAJ7700052.1"/>
    </source>
</evidence>
<evidence type="ECO:0000313" key="2">
    <source>
        <dbReference type="Proteomes" id="UP001221757"/>
    </source>
</evidence>